<evidence type="ECO:0000313" key="23">
    <source>
        <dbReference type="Proteomes" id="UP001165190"/>
    </source>
</evidence>
<evidence type="ECO:0000256" key="17">
    <source>
        <dbReference type="RuleBase" id="RU003974"/>
    </source>
</evidence>
<organism evidence="22 23">
    <name type="scientific">Hibiscus trionum</name>
    <name type="common">Flower of an hour</name>
    <dbReference type="NCBI Taxonomy" id="183268"/>
    <lineage>
        <taxon>Eukaryota</taxon>
        <taxon>Viridiplantae</taxon>
        <taxon>Streptophyta</taxon>
        <taxon>Embryophyta</taxon>
        <taxon>Tracheophyta</taxon>
        <taxon>Spermatophyta</taxon>
        <taxon>Magnoliopsida</taxon>
        <taxon>eudicotyledons</taxon>
        <taxon>Gunneridae</taxon>
        <taxon>Pentapetalae</taxon>
        <taxon>rosids</taxon>
        <taxon>malvids</taxon>
        <taxon>Malvales</taxon>
        <taxon>Malvaceae</taxon>
        <taxon>Malvoideae</taxon>
        <taxon>Hibiscus</taxon>
    </lineage>
</organism>
<evidence type="ECO:0000256" key="15">
    <source>
        <dbReference type="ARBA" id="ARBA00023160"/>
    </source>
</evidence>
<accession>A0A9W7LZ33</accession>
<feature type="domain" description="Lipoxygenase" evidence="21">
    <location>
        <begin position="220"/>
        <end position="912"/>
    </location>
</feature>
<dbReference type="GO" id="GO:0031408">
    <property type="term" value="P:oxylipin biosynthetic process"/>
    <property type="evidence" value="ECO:0007669"/>
    <property type="project" value="UniProtKB-UniRule"/>
</dbReference>
<dbReference type="PROSITE" id="PS51393">
    <property type="entry name" value="LIPOXYGENASE_3"/>
    <property type="match status" value="1"/>
</dbReference>
<evidence type="ECO:0000256" key="4">
    <source>
        <dbReference type="ARBA" id="ARBA00022516"/>
    </source>
</evidence>
<evidence type="ECO:0000256" key="8">
    <source>
        <dbReference type="ARBA" id="ARBA00022767"/>
    </source>
</evidence>
<name>A0A9W7LZ33_HIBTR</name>
<evidence type="ECO:0000256" key="2">
    <source>
        <dbReference type="ARBA" id="ARBA00004229"/>
    </source>
</evidence>
<evidence type="ECO:0000256" key="12">
    <source>
        <dbReference type="ARBA" id="ARBA00023002"/>
    </source>
</evidence>
<evidence type="ECO:0000256" key="19">
    <source>
        <dbReference type="SAM" id="MobiDB-lite"/>
    </source>
</evidence>
<comment type="function">
    <text evidence="18">Plant lipoxygenase may be involved in a number of diverse aspects of plant physiology including growth and development, pest resistance, and senescence or responses to wounding.</text>
</comment>
<dbReference type="FunFam" id="4.10.375.10:FF:000001">
    <property type="entry name" value="Lipoxygenase"/>
    <property type="match status" value="1"/>
</dbReference>
<keyword evidence="13 17" id="KW-0408">Iron</keyword>
<evidence type="ECO:0000256" key="16">
    <source>
        <dbReference type="PROSITE-ProRule" id="PRU00152"/>
    </source>
</evidence>
<dbReference type="SUPFAM" id="SSF48484">
    <property type="entry name" value="Lipoxigenase"/>
    <property type="match status" value="1"/>
</dbReference>
<dbReference type="InterPro" id="IPR020833">
    <property type="entry name" value="LipOase_Fe_BS"/>
</dbReference>
<comment type="pathway">
    <text evidence="18">Lipid metabolism; oxylipin biosynthesis.</text>
</comment>
<keyword evidence="11 17" id="KW-0223">Dioxygenase</keyword>
<dbReference type="InterPro" id="IPR001024">
    <property type="entry name" value="PLAT/LH2_dom"/>
</dbReference>
<keyword evidence="4 18" id="KW-0444">Lipid biosynthesis</keyword>
<evidence type="ECO:0000256" key="14">
    <source>
        <dbReference type="ARBA" id="ARBA00023098"/>
    </source>
</evidence>
<keyword evidence="14" id="KW-0443">Lipid metabolism</keyword>
<keyword evidence="12 17" id="KW-0560">Oxidoreductase</keyword>
<feature type="compositionally biased region" description="Basic and acidic residues" evidence="19">
    <location>
        <begin position="295"/>
        <end position="305"/>
    </location>
</feature>
<dbReference type="InterPro" id="IPR027433">
    <property type="entry name" value="Lipoxygenase_dom_3"/>
</dbReference>
<gene>
    <name evidence="22" type="ORF">HRI_001826900</name>
</gene>
<evidence type="ECO:0000256" key="1">
    <source>
        <dbReference type="ARBA" id="ARBA00001962"/>
    </source>
</evidence>
<dbReference type="OrthoDB" id="407298at2759"/>
<dbReference type="Pfam" id="PF00305">
    <property type="entry name" value="Lipoxygenase"/>
    <property type="match status" value="1"/>
</dbReference>
<dbReference type="PROSITE" id="PS00081">
    <property type="entry name" value="LIPOXYGENASE_2"/>
    <property type="match status" value="1"/>
</dbReference>
<evidence type="ECO:0000256" key="11">
    <source>
        <dbReference type="ARBA" id="ARBA00022964"/>
    </source>
</evidence>
<evidence type="ECO:0000259" key="21">
    <source>
        <dbReference type="PROSITE" id="PS51393"/>
    </source>
</evidence>
<evidence type="ECO:0000256" key="18">
    <source>
        <dbReference type="RuleBase" id="RU003975"/>
    </source>
</evidence>
<comment type="cofactor">
    <cofactor evidence="1 17">
        <name>Fe cation</name>
        <dbReference type="ChEBI" id="CHEBI:24875"/>
    </cofactor>
</comment>
<dbReference type="GO" id="GO:0034440">
    <property type="term" value="P:lipid oxidation"/>
    <property type="evidence" value="ECO:0007669"/>
    <property type="project" value="InterPro"/>
</dbReference>
<dbReference type="Pfam" id="PF01477">
    <property type="entry name" value="PLAT"/>
    <property type="match status" value="1"/>
</dbReference>
<dbReference type="InterPro" id="IPR000907">
    <property type="entry name" value="LipOase"/>
</dbReference>
<dbReference type="GO" id="GO:0016165">
    <property type="term" value="F:linoleate 13S-lipoxygenase activity"/>
    <property type="evidence" value="ECO:0007669"/>
    <property type="project" value="UniProtKB-ARBA"/>
</dbReference>
<comment type="similarity">
    <text evidence="3 17">Belongs to the lipoxygenase family.</text>
</comment>
<dbReference type="Gene3D" id="2.60.60.20">
    <property type="entry name" value="PLAT/LH2 domain"/>
    <property type="match status" value="1"/>
</dbReference>
<protein>
    <recommendedName>
        <fullName evidence="18">Lipoxygenase</fullName>
        <ecNumber evidence="18">1.13.11.-</ecNumber>
    </recommendedName>
</protein>
<sequence>MLNSHVYNPATSANKTLLLQLQRPFFHGTAFAFLPLNHYKPSSSSLSKTGRGSKARFVPNKIKATVESSTGAATDDVDGSSAVKAFVTVKQTVGGFITNLGFQRGLDDIQDLLGKSLLLELVSAELDPKTRQEKETIKAYAHRTKQEGDDVTYEANFKVGSNFGELGAVVVENEHHKEMFLTEMVFEGFDYSDSITVNCNSWVHSKFDNPQKRIFFTHKSYLPSQTPSGLKRLRKEELEALRGNGVGERKSFERIYDYDVYNDLGDPDSDPDKKRPVLGGNKQFPYPRRCRTGRPRSESDPDSETKSNLFYVPRDESFSEVKQLTFSAKTVYSVFHAVVPSLQTAIVDKDLGFPYFTAIDELFNEGIHLPPQEGQKLWRSILPRLLNAISDANALRFEIPDTMDRDKFFWFRDEEFARQTLAGINPCAIQLVTEWPIKSKLDPEIYGDPVSAITKECVESQIRGYMTLEEALEQKKLFVLDYHDLLLPYVKKVRELPGTTLYGSRALFFLDPEEALRPLAIELTRPPMDGKPQWRDVYRPAWHSSGVWLWRLAKAHLLAHDSGYHQLISHWLRTHCCTEPYIIATNRQLSEMHPIYRLLHPHFRYTMEINALAREYLISADGIIETSFSPGKYSLELCSVAYDLLWRFDHQALPADLISRGMAVEDPDAPHGLRLTIKDYPFANDGLVLWDILKEWVSDYVNHYYPNASLVASDEELQAWWTEIRTVGHGDKKDEPWWPVLKTPEDLIQIITTIAWVTSGHHASVNFGQYTYAGYFPSRPTIARRNMPTEEATEKDWEFFKKKPEVLLLMCFPSQIQAATVMAILDVLSNHSPDEEYLGEKSELPWSDNPVIKAAFEKFNGRLKELEGIIDERNANTDLKNRNGAGIVPYEFLKPFSEPGVTGKGVPYSISI</sequence>
<dbReference type="PRINTS" id="PR00087">
    <property type="entry name" value="LIPOXYGENASE"/>
</dbReference>
<dbReference type="SUPFAM" id="SSF49723">
    <property type="entry name" value="Lipase/lipooxygenase domain (PLAT/LH2 domain)"/>
    <property type="match status" value="1"/>
</dbReference>
<evidence type="ECO:0000313" key="22">
    <source>
        <dbReference type="EMBL" id="GMI81576.1"/>
    </source>
</evidence>
<dbReference type="PRINTS" id="PR00468">
    <property type="entry name" value="PLTLPOXGNASE"/>
</dbReference>
<dbReference type="InterPro" id="IPR036226">
    <property type="entry name" value="LipOase_C_sf"/>
</dbReference>
<dbReference type="CDD" id="cd01751">
    <property type="entry name" value="PLAT_LH2"/>
    <property type="match status" value="1"/>
</dbReference>
<dbReference type="InterPro" id="IPR013819">
    <property type="entry name" value="LipOase_C"/>
</dbReference>
<evidence type="ECO:0000259" key="20">
    <source>
        <dbReference type="PROSITE" id="PS50095"/>
    </source>
</evidence>
<evidence type="ECO:0000256" key="5">
    <source>
        <dbReference type="ARBA" id="ARBA00022528"/>
    </source>
</evidence>
<keyword evidence="6" id="KW-0934">Plastid</keyword>
<feature type="domain" description="PLAT" evidence="20">
    <location>
        <begin position="96"/>
        <end position="217"/>
    </location>
</feature>
<dbReference type="Gene3D" id="1.20.245.10">
    <property type="entry name" value="Lipoxygenase-1, Domain 5"/>
    <property type="match status" value="1"/>
</dbReference>
<dbReference type="Proteomes" id="UP001165190">
    <property type="component" value="Unassembled WGS sequence"/>
</dbReference>
<evidence type="ECO:0000256" key="10">
    <source>
        <dbReference type="ARBA" id="ARBA00022946"/>
    </source>
</evidence>
<keyword evidence="7 17" id="KW-0479">Metal-binding</keyword>
<dbReference type="InterPro" id="IPR001246">
    <property type="entry name" value="LipOase_plant"/>
</dbReference>
<keyword evidence="10" id="KW-0809">Transit peptide</keyword>
<evidence type="ECO:0000256" key="13">
    <source>
        <dbReference type="ARBA" id="ARBA00023004"/>
    </source>
</evidence>
<evidence type="ECO:0000256" key="9">
    <source>
        <dbReference type="ARBA" id="ARBA00022832"/>
    </source>
</evidence>
<dbReference type="Gene3D" id="4.10.372.10">
    <property type="entry name" value="Lipoxygenase-1, Domain 3"/>
    <property type="match status" value="1"/>
</dbReference>
<dbReference type="GO" id="GO:0046872">
    <property type="term" value="F:metal ion binding"/>
    <property type="evidence" value="ECO:0007669"/>
    <property type="project" value="UniProtKB-UniRule"/>
</dbReference>
<dbReference type="PANTHER" id="PTHR11771">
    <property type="entry name" value="LIPOXYGENASE"/>
    <property type="match status" value="1"/>
</dbReference>
<keyword evidence="9" id="KW-0276">Fatty acid metabolism</keyword>
<keyword evidence="8 18" id="KW-0925">Oxylipin biosynthesis</keyword>
<dbReference type="Gene3D" id="3.10.450.60">
    <property type="match status" value="1"/>
</dbReference>
<reference evidence="22" key="1">
    <citation type="submission" date="2023-05" db="EMBL/GenBank/DDBJ databases">
        <title>Genome and transcriptome analyses reveal genes involved in the formation of fine ridges on petal epidermal cells in Hibiscus trionum.</title>
        <authorList>
            <person name="Koshimizu S."/>
            <person name="Masuda S."/>
            <person name="Ishii T."/>
            <person name="Shirasu K."/>
            <person name="Hoshino A."/>
            <person name="Arita M."/>
        </authorList>
    </citation>
    <scope>NUCLEOTIDE SEQUENCE</scope>
    <source>
        <strain evidence="22">Hamamatsu line</strain>
    </source>
</reference>
<dbReference type="AlphaFoldDB" id="A0A9W7LZ33"/>
<evidence type="ECO:0000256" key="7">
    <source>
        <dbReference type="ARBA" id="ARBA00022723"/>
    </source>
</evidence>
<keyword evidence="23" id="KW-1185">Reference proteome</keyword>
<comment type="caution">
    <text evidence="16">Lacks conserved residue(s) required for the propagation of feature annotation.</text>
</comment>
<feature type="region of interest" description="Disordered" evidence="19">
    <location>
        <begin position="263"/>
        <end position="308"/>
    </location>
</feature>
<dbReference type="InterPro" id="IPR036392">
    <property type="entry name" value="PLAT/LH2_dom_sf"/>
</dbReference>
<dbReference type="FunFam" id="3.10.450.60:FF:000005">
    <property type="entry name" value="Lipoxygenase"/>
    <property type="match status" value="1"/>
</dbReference>
<dbReference type="PROSITE" id="PS00711">
    <property type="entry name" value="LIPOXYGENASE_1"/>
    <property type="match status" value="1"/>
</dbReference>
<dbReference type="PROSITE" id="PS50095">
    <property type="entry name" value="PLAT"/>
    <property type="match status" value="1"/>
</dbReference>
<dbReference type="EC" id="1.13.11.-" evidence="18"/>
<dbReference type="Gene3D" id="4.10.375.10">
    <property type="entry name" value="Lipoxygenase-1, Domain 2"/>
    <property type="match status" value="1"/>
</dbReference>
<keyword evidence="15 18" id="KW-0275">Fatty acid biosynthesis</keyword>
<dbReference type="GO" id="GO:0009507">
    <property type="term" value="C:chloroplast"/>
    <property type="evidence" value="ECO:0007669"/>
    <property type="project" value="UniProtKB-SubCell"/>
</dbReference>
<evidence type="ECO:0000256" key="6">
    <source>
        <dbReference type="ARBA" id="ARBA00022640"/>
    </source>
</evidence>
<dbReference type="EMBL" id="BSYR01000019">
    <property type="protein sequence ID" value="GMI81576.1"/>
    <property type="molecule type" value="Genomic_DNA"/>
</dbReference>
<dbReference type="InterPro" id="IPR020834">
    <property type="entry name" value="LipOase_CS"/>
</dbReference>
<keyword evidence="5" id="KW-0150">Chloroplast</keyword>
<comment type="subcellular location">
    <subcellularLocation>
        <location evidence="2">Plastid</location>
        <location evidence="2">Chloroplast</location>
    </subcellularLocation>
</comment>
<comment type="caution">
    <text evidence="22">The sequence shown here is derived from an EMBL/GenBank/DDBJ whole genome shotgun (WGS) entry which is preliminary data.</text>
</comment>
<dbReference type="FunFam" id="1.20.245.10:FF:000002">
    <property type="entry name" value="Lipoxygenase"/>
    <property type="match status" value="1"/>
</dbReference>
<dbReference type="InterPro" id="IPR042057">
    <property type="entry name" value="Lipoxy_PLAT/LH2"/>
</dbReference>
<proteinExistence type="inferred from homology"/>
<dbReference type="SMART" id="SM00308">
    <property type="entry name" value="LH2"/>
    <property type="match status" value="1"/>
</dbReference>
<evidence type="ECO:0000256" key="3">
    <source>
        <dbReference type="ARBA" id="ARBA00009419"/>
    </source>
</evidence>
<dbReference type="GO" id="GO:0006633">
    <property type="term" value="P:fatty acid biosynthetic process"/>
    <property type="evidence" value="ECO:0007669"/>
    <property type="project" value="UniProtKB-KW"/>
</dbReference>